<evidence type="ECO:0000256" key="1">
    <source>
        <dbReference type="SAM" id="Coils"/>
    </source>
</evidence>
<evidence type="ECO:0000313" key="5">
    <source>
        <dbReference type="Proteomes" id="UP000751190"/>
    </source>
</evidence>
<accession>A0A8J5XB38</accession>
<keyword evidence="5" id="KW-1185">Reference proteome</keyword>
<reference evidence="4" key="1">
    <citation type="submission" date="2021-05" db="EMBL/GenBank/DDBJ databases">
        <title>The genome of the haptophyte Pavlova lutheri (Diacronema luteri, Pavlovales) - a model for lipid biosynthesis in eukaryotic algae.</title>
        <authorList>
            <person name="Hulatt C.J."/>
            <person name="Posewitz M.C."/>
        </authorList>
    </citation>
    <scope>NUCLEOTIDE SEQUENCE</scope>
    <source>
        <strain evidence="4">NIVA-4/92</strain>
    </source>
</reference>
<dbReference type="Pfam" id="PF14846">
    <property type="entry name" value="DUF4485"/>
    <property type="match status" value="1"/>
</dbReference>
<feature type="domain" description="DUF4485" evidence="3">
    <location>
        <begin position="2"/>
        <end position="84"/>
    </location>
</feature>
<proteinExistence type="predicted"/>
<evidence type="ECO:0000313" key="4">
    <source>
        <dbReference type="EMBL" id="KAG8465326.1"/>
    </source>
</evidence>
<gene>
    <name evidence="4" type="ORF">KFE25_002633</name>
</gene>
<protein>
    <recommendedName>
        <fullName evidence="3">DUF4485 domain-containing protein</fullName>
    </recommendedName>
</protein>
<feature type="region of interest" description="Disordered" evidence="2">
    <location>
        <begin position="93"/>
        <end position="117"/>
    </location>
</feature>
<keyword evidence="1" id="KW-0175">Coiled coil</keyword>
<sequence>MDLVFHEHIAEVERAFKALSIPEQLRVEQWVAKLRAMPSGPAHAESCMIRNGYSGLLYNALRARKLVDPFTSYPPVEALVPLRQLMGSVHPERELSGARAPDGALPSPAPSPAPSPLRFAYDAAPVPPRAHGRGWTEGRVLVGLRESARESIGAGYYVGPGYYGGEWERPTTTGGARAESGWLSCAGTAAVTADCTVAHTPSGGWGAAPFPPRAPPDSRTLGVHARAAHVDESLAPAERAAADVHAARSAGWSLRGLQPPTARPSATPQSAGAAVSAAFSRAHDAPPAGPPASRLSAHAQDGPAPATCGPFAGSYACSARAPPSPGHVGDARRGGVGGGALGDASVEELRALHGALGAVRAEVSELRAALARADDDRAAVRSLLARVESLEAERHAFAEPSRATPHLHHQQGLPPKVRCARTDTPDPLRGATDLRATSAASAAAAAAASCGGGGGARDGGVAGAGSGAGVAHVAGRADANGASCGADATPSWHEAAMRHFGCGIFAHGTGFAPAQGAQPQGVQAQGAQAQGAQLEAKHGEQRLWHAYMHPHAHAAADAHDDGDGRFSSGQLAARQLLASAATGMHADAAAGRIRRAMAAV</sequence>
<evidence type="ECO:0000256" key="2">
    <source>
        <dbReference type="SAM" id="MobiDB-lite"/>
    </source>
</evidence>
<dbReference type="Proteomes" id="UP000751190">
    <property type="component" value="Unassembled WGS sequence"/>
</dbReference>
<dbReference type="InterPro" id="IPR027831">
    <property type="entry name" value="DUF4485"/>
</dbReference>
<feature type="region of interest" description="Disordered" evidence="2">
    <location>
        <begin position="254"/>
        <end position="302"/>
    </location>
</feature>
<feature type="compositionally biased region" description="Low complexity" evidence="2">
    <location>
        <begin position="266"/>
        <end position="280"/>
    </location>
</feature>
<organism evidence="4 5">
    <name type="scientific">Diacronema lutheri</name>
    <name type="common">Unicellular marine alga</name>
    <name type="synonym">Monochrysis lutheri</name>
    <dbReference type="NCBI Taxonomy" id="2081491"/>
    <lineage>
        <taxon>Eukaryota</taxon>
        <taxon>Haptista</taxon>
        <taxon>Haptophyta</taxon>
        <taxon>Pavlovophyceae</taxon>
        <taxon>Pavlovales</taxon>
        <taxon>Pavlovaceae</taxon>
        <taxon>Diacronema</taxon>
    </lineage>
</organism>
<name>A0A8J5XB38_DIALT</name>
<comment type="caution">
    <text evidence="4">The sequence shown here is derived from an EMBL/GenBank/DDBJ whole genome shotgun (WGS) entry which is preliminary data.</text>
</comment>
<dbReference type="AlphaFoldDB" id="A0A8J5XB38"/>
<feature type="coiled-coil region" evidence="1">
    <location>
        <begin position="356"/>
        <end position="393"/>
    </location>
</feature>
<evidence type="ECO:0000259" key="3">
    <source>
        <dbReference type="Pfam" id="PF14846"/>
    </source>
</evidence>
<dbReference type="EMBL" id="JAGTXO010000010">
    <property type="protein sequence ID" value="KAG8465326.1"/>
    <property type="molecule type" value="Genomic_DNA"/>
</dbReference>